<dbReference type="GeneID" id="79271844"/>
<evidence type="ECO:0000313" key="3">
    <source>
        <dbReference type="EMBL" id="MFC7095866.1"/>
    </source>
</evidence>
<name>A0ABD5WRH5_9EURY</name>
<evidence type="ECO:0000256" key="2">
    <source>
        <dbReference type="SAM" id="Phobius"/>
    </source>
</evidence>
<proteinExistence type="predicted"/>
<feature type="region of interest" description="Disordered" evidence="1">
    <location>
        <begin position="1"/>
        <end position="20"/>
    </location>
</feature>
<organism evidence="3 4">
    <name type="scientific">Halobaculum marinum</name>
    <dbReference type="NCBI Taxonomy" id="3031996"/>
    <lineage>
        <taxon>Archaea</taxon>
        <taxon>Methanobacteriati</taxon>
        <taxon>Methanobacteriota</taxon>
        <taxon>Stenosarchaea group</taxon>
        <taxon>Halobacteria</taxon>
        <taxon>Halobacteriales</taxon>
        <taxon>Haloferacaceae</taxon>
        <taxon>Halobaculum</taxon>
    </lineage>
</organism>
<protein>
    <submittedName>
        <fullName evidence="3">Uncharacterized protein</fullName>
    </submittedName>
</protein>
<feature type="compositionally biased region" description="Polar residues" evidence="1">
    <location>
        <begin position="8"/>
        <end position="19"/>
    </location>
</feature>
<evidence type="ECO:0000256" key="1">
    <source>
        <dbReference type="SAM" id="MobiDB-lite"/>
    </source>
</evidence>
<keyword evidence="2" id="KW-0472">Membrane</keyword>
<keyword evidence="2" id="KW-1133">Transmembrane helix</keyword>
<reference evidence="3 4" key="1">
    <citation type="journal article" date="2019" name="Int. J. Syst. Evol. Microbiol.">
        <title>The Global Catalogue of Microorganisms (GCM) 10K type strain sequencing project: providing services to taxonomists for standard genome sequencing and annotation.</title>
        <authorList>
            <consortium name="The Broad Institute Genomics Platform"/>
            <consortium name="The Broad Institute Genome Sequencing Center for Infectious Disease"/>
            <person name="Wu L."/>
            <person name="Ma J."/>
        </authorList>
    </citation>
    <scope>NUCLEOTIDE SEQUENCE [LARGE SCALE GENOMIC DNA]</scope>
    <source>
        <strain evidence="3 4">DT55</strain>
    </source>
</reference>
<feature type="transmembrane region" description="Helical" evidence="2">
    <location>
        <begin position="29"/>
        <end position="48"/>
    </location>
</feature>
<dbReference type="AlphaFoldDB" id="A0ABD5WRH5"/>
<dbReference type="RefSeq" id="WP_276239851.1">
    <property type="nucleotide sequence ID" value="NZ_CP119991.1"/>
</dbReference>
<comment type="caution">
    <text evidence="3">The sequence shown here is derived from an EMBL/GenBank/DDBJ whole genome shotgun (WGS) entry which is preliminary data.</text>
</comment>
<sequence>MSDDTAVGTATRSGANSAARNDDPTWVPILRVAGVQLGLIAIALHLYWGLPRAVVYLRAGTFADPRPYLFVVSGVALAVALLALYAVPERVSARAVYAFAVAVLAVWIAGYVWWHLGGHGGAIPGVKGYGHPDLANLDILLSDQHLFKPFDLATNATGAGALVAFGTLLGWELRSD</sequence>
<gene>
    <name evidence="3" type="ORF">ACFQKD_00980</name>
</gene>
<feature type="transmembrane region" description="Helical" evidence="2">
    <location>
        <begin position="95"/>
        <end position="114"/>
    </location>
</feature>
<keyword evidence="4" id="KW-1185">Reference proteome</keyword>
<dbReference type="EMBL" id="JBHTAG010000001">
    <property type="protein sequence ID" value="MFC7095866.1"/>
    <property type="molecule type" value="Genomic_DNA"/>
</dbReference>
<keyword evidence="2" id="KW-0812">Transmembrane</keyword>
<feature type="transmembrane region" description="Helical" evidence="2">
    <location>
        <begin position="152"/>
        <end position="171"/>
    </location>
</feature>
<dbReference type="Proteomes" id="UP001596388">
    <property type="component" value="Unassembled WGS sequence"/>
</dbReference>
<feature type="transmembrane region" description="Helical" evidence="2">
    <location>
        <begin position="68"/>
        <end position="88"/>
    </location>
</feature>
<evidence type="ECO:0000313" key="4">
    <source>
        <dbReference type="Proteomes" id="UP001596388"/>
    </source>
</evidence>
<accession>A0ABD5WRH5</accession>